<comment type="caution">
    <text evidence="4">The sequence shown here is derived from an EMBL/GenBank/DDBJ whole genome shotgun (WGS) entry which is preliminary data.</text>
</comment>
<protein>
    <submittedName>
        <fullName evidence="4">NAD(P)H-dependent oxidoreductase</fullName>
    </submittedName>
</protein>
<proteinExistence type="inferred from homology"/>
<dbReference type="Pfam" id="PF02525">
    <property type="entry name" value="Flavodoxin_2"/>
    <property type="match status" value="1"/>
</dbReference>
<evidence type="ECO:0000256" key="2">
    <source>
        <dbReference type="ARBA" id="ARBA00023002"/>
    </source>
</evidence>
<organism evidence="4 5">
    <name type="scientific">Roseibium polysiphoniae</name>
    <dbReference type="NCBI Taxonomy" id="2571221"/>
    <lineage>
        <taxon>Bacteria</taxon>
        <taxon>Pseudomonadati</taxon>
        <taxon>Pseudomonadota</taxon>
        <taxon>Alphaproteobacteria</taxon>
        <taxon>Hyphomicrobiales</taxon>
        <taxon>Stappiaceae</taxon>
        <taxon>Roseibium</taxon>
    </lineage>
</organism>
<sequence length="195" mass="22280">MMTRKILILDGHPAQGSYCEALTKSYAKGAARAGHDVRVHRLAEMTFNPDFGTSDFKKAPPLEPDLQAFWDDLVWCDHLVLAHPLWWGGLPARLKGLFDRALLPGKAFKYNRGKDMPDPLLKGRSSRILMTSDTPPVFFRWIYDSSVKKQTQRQILKFVGFSPNRFSQFASMIKSTPDQRKDWLDKVEDLGRRAA</sequence>
<evidence type="ECO:0000256" key="1">
    <source>
        <dbReference type="ARBA" id="ARBA00006252"/>
    </source>
</evidence>
<keyword evidence="2" id="KW-0560">Oxidoreductase</keyword>
<dbReference type="PANTHER" id="PTHR10204:SF34">
    <property type="entry name" value="NAD(P)H DEHYDROGENASE [QUINONE] 1 ISOFORM 1"/>
    <property type="match status" value="1"/>
</dbReference>
<accession>A0ABR9C4R9</accession>
<dbReference type="PANTHER" id="PTHR10204">
    <property type="entry name" value="NAD P H OXIDOREDUCTASE-RELATED"/>
    <property type="match status" value="1"/>
</dbReference>
<reference evidence="4 5" key="1">
    <citation type="submission" date="2020-09" db="EMBL/GenBank/DDBJ databases">
        <title>The genome sequence of type strain Labrenzia polysiphoniae KACC 19711.</title>
        <authorList>
            <person name="Liu Y."/>
        </authorList>
    </citation>
    <scope>NUCLEOTIDE SEQUENCE [LARGE SCALE GENOMIC DNA]</scope>
    <source>
        <strain evidence="4 5">KACC 19711</strain>
    </source>
</reference>
<dbReference type="Gene3D" id="3.40.50.360">
    <property type="match status" value="1"/>
</dbReference>
<evidence type="ECO:0000313" key="5">
    <source>
        <dbReference type="Proteomes" id="UP000615687"/>
    </source>
</evidence>
<dbReference type="SUPFAM" id="SSF52218">
    <property type="entry name" value="Flavoproteins"/>
    <property type="match status" value="1"/>
</dbReference>
<evidence type="ECO:0000313" key="4">
    <source>
        <dbReference type="EMBL" id="MBD8874845.1"/>
    </source>
</evidence>
<evidence type="ECO:0000259" key="3">
    <source>
        <dbReference type="Pfam" id="PF02525"/>
    </source>
</evidence>
<dbReference type="InterPro" id="IPR003680">
    <property type="entry name" value="Flavodoxin_fold"/>
</dbReference>
<comment type="similarity">
    <text evidence="1">Belongs to the NAD(P)H dehydrogenase (quinone) family.</text>
</comment>
<dbReference type="EMBL" id="JACYXJ010000001">
    <property type="protein sequence ID" value="MBD8874845.1"/>
    <property type="molecule type" value="Genomic_DNA"/>
</dbReference>
<keyword evidence="5" id="KW-1185">Reference proteome</keyword>
<dbReference type="InterPro" id="IPR029039">
    <property type="entry name" value="Flavoprotein-like_sf"/>
</dbReference>
<dbReference type="Proteomes" id="UP000615687">
    <property type="component" value="Unassembled WGS sequence"/>
</dbReference>
<name>A0ABR9C4R9_9HYPH</name>
<feature type="domain" description="Flavodoxin-like fold" evidence="3">
    <location>
        <begin position="5"/>
        <end position="181"/>
    </location>
</feature>
<gene>
    <name evidence="4" type="ORF">IG617_00980</name>
</gene>
<dbReference type="InterPro" id="IPR051545">
    <property type="entry name" value="NAD(P)H_dehydrogenase_qn"/>
</dbReference>